<protein>
    <recommendedName>
        <fullName evidence="1">AAA-ATPase-like domain-containing protein</fullName>
    </recommendedName>
</protein>
<dbReference type="Pfam" id="PF08011">
    <property type="entry name" value="PDDEXK_9"/>
    <property type="match status" value="1"/>
</dbReference>
<organism evidence="2">
    <name type="scientific">Palpitomonas bilix</name>
    <dbReference type="NCBI Taxonomy" id="652834"/>
    <lineage>
        <taxon>Eukaryota</taxon>
        <taxon>Eukaryota incertae sedis</taxon>
    </lineage>
</organism>
<proteinExistence type="predicted"/>
<feature type="domain" description="AAA-ATPase-like" evidence="1">
    <location>
        <begin position="5"/>
        <end position="270"/>
    </location>
</feature>
<name>A0A7S3G4M4_9EUKA</name>
<reference evidence="2" key="1">
    <citation type="submission" date="2021-01" db="EMBL/GenBank/DDBJ databases">
        <authorList>
            <person name="Corre E."/>
            <person name="Pelletier E."/>
            <person name="Niang G."/>
            <person name="Scheremetjew M."/>
            <person name="Finn R."/>
            <person name="Kale V."/>
            <person name="Holt S."/>
            <person name="Cochrane G."/>
            <person name="Meng A."/>
            <person name="Brown T."/>
            <person name="Cohen L."/>
        </authorList>
    </citation>
    <scope>NUCLEOTIDE SEQUENCE</scope>
    <source>
        <strain evidence="2">NIES-2562</strain>
    </source>
</reference>
<dbReference type="InterPro" id="IPR027417">
    <property type="entry name" value="P-loop_NTPase"/>
</dbReference>
<dbReference type="InterPro" id="IPR012547">
    <property type="entry name" value="PDDEXK_9"/>
</dbReference>
<dbReference type="AlphaFoldDB" id="A0A7S3G4M4"/>
<dbReference type="PANTHER" id="PTHR34825:SF1">
    <property type="entry name" value="AAA-ATPASE-LIKE DOMAIN-CONTAINING PROTEIN"/>
    <property type="match status" value="1"/>
</dbReference>
<gene>
    <name evidence="2" type="ORF">PBIL07802_LOCUS11501</name>
</gene>
<sequence>MNKFPVGIHSFSQIFGKETQFVWIDRSLYMKYVVLQGTTLILRPRRSGKTMFLSMIYDFLSPPKSRKHKFRELLDRMLSLWLRKGDSDSVAFHSWQLYKRLKSLESSADTLSLQEKEELSELRSVWALQGQTPVLFISFASPDCGKKPITDLETVEETVKSVVSETAFQFRTMLLTSQNLNSDEKERFKRLLEKGNINWQESLKLLCQFLCLHFEKRIVLLIDEYDGLINTVDPDSITADAYRFVQLLWAKTCKDNVYIKACVMTGITRYLFNGAMSGTNNVRVSDVLRPGKLAPVFGFREEEVIELLKENPGTSLEIGDLRKQYNGYRIGAERLYNPWSIMSALSSESIDNYWSATGSVWSFVQQLKSDSHLLSKVQKLYYFSETEEYQPALPRSISGTVLTKLSKEDFFWYTLLQAGYLTLAPSAGLPETEWFNLRIPNKETKDAFASFLSDVSSSAFVREQAKHLAHFSASARLDDLLLAFENILVSVSLKNLTCEQSYHNLLFGLLFNSLSEWMVLSEVEAGDGILDLCLVPRGDQDHCFIIELKHAKTKKQLENQAELALRQIDDRNYQMLFLKREYSHVRTIVKVGLAFHSKDLAYKCTEQPPLKRRLISQS</sequence>
<dbReference type="SUPFAM" id="SSF52540">
    <property type="entry name" value="P-loop containing nucleoside triphosphate hydrolases"/>
    <property type="match status" value="1"/>
</dbReference>
<dbReference type="Pfam" id="PF09820">
    <property type="entry name" value="AAA-ATPase_like"/>
    <property type="match status" value="1"/>
</dbReference>
<dbReference type="PANTHER" id="PTHR34825">
    <property type="entry name" value="CONSERVED PROTEIN, WITH A WEAK D-GALACTARATE DEHYDRATASE/ALTRONATE HYDROLASE DOMAIN"/>
    <property type="match status" value="1"/>
</dbReference>
<accession>A0A7S3G4M4</accession>
<dbReference type="InterPro" id="IPR018631">
    <property type="entry name" value="AAA-ATPase-like_dom"/>
</dbReference>
<evidence type="ECO:0000313" key="2">
    <source>
        <dbReference type="EMBL" id="CAE0249302.1"/>
    </source>
</evidence>
<evidence type="ECO:0000259" key="1">
    <source>
        <dbReference type="Pfam" id="PF09820"/>
    </source>
</evidence>
<dbReference type="EMBL" id="HBIB01017744">
    <property type="protein sequence ID" value="CAE0249302.1"/>
    <property type="molecule type" value="Transcribed_RNA"/>
</dbReference>